<feature type="transmembrane region" description="Helical" evidence="2">
    <location>
        <begin position="575"/>
        <end position="604"/>
    </location>
</feature>
<evidence type="ECO:0000256" key="1">
    <source>
        <dbReference type="SAM" id="MobiDB-lite"/>
    </source>
</evidence>
<gene>
    <name evidence="3" type="primary">21</name>
    <name evidence="3" type="ORF">SEA_NIKLAS_21</name>
</gene>
<feature type="region of interest" description="Disordered" evidence="1">
    <location>
        <begin position="1161"/>
        <end position="1202"/>
    </location>
</feature>
<feature type="transmembrane region" description="Helical" evidence="2">
    <location>
        <begin position="504"/>
        <end position="525"/>
    </location>
</feature>
<dbReference type="GeneID" id="60325189"/>
<dbReference type="Gene3D" id="1.20.120.330">
    <property type="entry name" value="Nucleotidyltransferases domain 2"/>
    <property type="match status" value="1"/>
</dbReference>
<reference evidence="3 4" key="1">
    <citation type="submission" date="2019-02" db="EMBL/GenBank/DDBJ databases">
        <authorList>
            <person name="Johnson N."/>
            <person name="McClure M.G."/>
            <person name="Christensen M."/>
            <person name="Johnson M."/>
            <person name="Gaffney B.L."/>
            <person name="Staples A.K."/>
            <person name="King R.A."/>
            <person name="Rinehart C.A."/>
            <person name="Rowland N.S."/>
            <person name="Garlena R.A."/>
            <person name="Russell D.A."/>
            <person name="Pope W.H."/>
            <person name="Jacobs-Sera D."/>
            <person name="Hendrix R.W."/>
            <person name="Hatfull G.F."/>
        </authorList>
    </citation>
    <scope>NUCLEOTIDE SEQUENCE [LARGE SCALE GENOMIC DNA]</scope>
</reference>
<feature type="transmembrane region" description="Helical" evidence="2">
    <location>
        <begin position="470"/>
        <end position="492"/>
    </location>
</feature>
<keyword evidence="4" id="KW-1185">Reference proteome</keyword>
<feature type="transmembrane region" description="Helical" evidence="2">
    <location>
        <begin position="145"/>
        <end position="164"/>
    </location>
</feature>
<organism evidence="3 4">
    <name type="scientific">Mycobacterium Phage Niklas</name>
    <dbReference type="NCBI Taxonomy" id="2517936"/>
    <lineage>
        <taxon>Viruses</taxon>
        <taxon>Duplodnaviria</taxon>
        <taxon>Heunggongvirae</taxon>
        <taxon>Uroviricota</taxon>
        <taxon>Caudoviricetes</taxon>
        <taxon>Weiservirinae</taxon>
        <taxon>Anayavirus</taxon>
        <taxon>Anayavirus niklas</taxon>
    </lineage>
</organism>
<name>A0A482JD84_9CAUD</name>
<keyword evidence="2" id="KW-0812">Transmembrane</keyword>
<feature type="transmembrane region" description="Helical" evidence="2">
    <location>
        <begin position="109"/>
        <end position="133"/>
    </location>
</feature>
<proteinExistence type="predicted"/>
<feature type="compositionally biased region" description="Polar residues" evidence="1">
    <location>
        <begin position="1093"/>
        <end position="1115"/>
    </location>
</feature>
<feature type="region of interest" description="Disordered" evidence="1">
    <location>
        <begin position="1292"/>
        <end position="1313"/>
    </location>
</feature>
<feature type="transmembrane region" description="Helical" evidence="2">
    <location>
        <begin position="171"/>
        <end position="193"/>
    </location>
</feature>
<dbReference type="RefSeq" id="YP_009953711.1">
    <property type="nucleotide sequence ID" value="NC_051625.1"/>
</dbReference>
<feature type="compositionally biased region" description="Basic and acidic residues" evidence="1">
    <location>
        <begin position="1161"/>
        <end position="1188"/>
    </location>
</feature>
<keyword evidence="2" id="KW-1133">Transmembrane helix</keyword>
<sequence>MAATYYLTILPETSKIVPGIRRAARAADNITVHPRVDHRQAQKDGRQYGNRFKRGFASGAAGIGAALRGVGAGFKQANDTASAIVRNVGTIASVVTVASKLTRGWAIGLFGAASALRLVAGTSMLGLAGGLALVARTAGWASREITRVTSSIIVLAAAAKLLSFLTRAAKLLAIGTVGLATAVGLASAAMVALGGATKALWGFLLNVGAAAGVAAGALVGLLGPAVAVAKIGFKGLQDGAEAFADSMKDAWGEADEAFNKMIGQRMAPMLVAWRNLRMAIVDTFSSALQPAFASLGTVMDNIAPRASALTATMGKLGSELAGALAGPAASGALDKMFAASDRFFQKFLGESGLSGAMTGLLEFAATAADTFGDNLGQGLNDTLLRFGEWLRGIGPSQMKMVFATLQAQITNVWNVIKPVIDGVRQIGAVTAPALAPGFKALGDAIAQSVPGIVQMAQVLMPALSQVMTNLAPVLPALVHAFTPWATTLAAVAPHLATIVANLAPLAPLLMAAVLAVKAIGAAMLVSNTAMAAFSVAQGIMAAATGRSAASLGANTIALTAHRAALIAGTIASRAFAVAMAIATGPIGIVIAAVAAVGAAIWAFFTKTETGRQLWEKIWPAIVNAAKVAWEWIKNAFSTAWEAIQPVLQRIGEMARTAFTALGDALKSVWEFIQPAVAAFGRFYAALVKWQFNNVVTALKVLGAAISWLWQNVAVPAFQGIGAVIGVWWQGVQVVWGAAKTAVETVGNVITWLWRNVAEPAFNGIGAVVSTWWQGVKVVWDLFTTALDKIGTGVGVFRDGIVNAFNAVKDVITTVWSKIGGIWDKIVNGIGTVTDALKGAGGKVLGFLGLDGGARGGVVNGGRVLRRYAAGGQINGPGTGTSDSILGFPAMVRVANGEFVTNARTTAQYLPLLQALNAGMPLADVLARLLPRFAEGGFVSPDDLSRFASGVEGAPYEWGGVNWGDCSGAVSAIANYATGLDPFGSRFSTATMNAELAKRGFESGLGPAGSLNIGWYNGGPAGGHTSATLPDGTNFEMGGARGNGQFGGSAAGANDPQYTDHAHLPPEFFDGLDGGSPTLGGAYSPAGASGSYKPATSSQLSSSARKVDSARTSAKNADQAVDDATYRRDKAQRRLDEAKAKGKGVDDAQHSLDVANRELADAQERAAKQRDKLTEAERADEELRTKGKFVEGSSSSGEGGGLDGADLGRTFVSGILESIGLDGSLFSNPLEWPTVKSAMAGVNFLGGLLSGGGGQGGASAGAAVAPGGFAEGVAGAVGLEGLLTSLAPGERNPAAGWTPQSGSPALAPGQFNPATAGGSTLAEGVVGAMSAFAPDVAQHGQGQGAAPGPGGDVNFNGPVGMDPQALRQEFRTEMHSRSRYQNAPK</sequence>
<feature type="transmembrane region" description="Helical" evidence="2">
    <location>
        <begin position="199"/>
        <end position="227"/>
    </location>
</feature>
<feature type="compositionally biased region" description="Gly residues" evidence="1">
    <location>
        <begin position="1340"/>
        <end position="1350"/>
    </location>
</feature>
<evidence type="ECO:0000313" key="3">
    <source>
        <dbReference type="EMBL" id="QBP31603.1"/>
    </source>
</evidence>
<feature type="region of interest" description="Disordered" evidence="1">
    <location>
        <begin position="1023"/>
        <end position="1127"/>
    </location>
</feature>
<protein>
    <submittedName>
        <fullName evidence="3">Tape measure protein</fullName>
    </submittedName>
</protein>
<dbReference type="Proteomes" id="UP000295207">
    <property type="component" value="Segment"/>
</dbReference>
<keyword evidence="2" id="KW-0472">Membrane</keyword>
<feature type="region of interest" description="Disordered" evidence="1">
    <location>
        <begin position="1337"/>
        <end position="1361"/>
    </location>
</feature>
<evidence type="ECO:0000256" key="2">
    <source>
        <dbReference type="SAM" id="Phobius"/>
    </source>
</evidence>
<accession>A0A482JD84</accession>
<feature type="compositionally biased region" description="Gly residues" evidence="1">
    <location>
        <begin position="1038"/>
        <end position="1049"/>
    </location>
</feature>
<evidence type="ECO:0000313" key="4">
    <source>
        <dbReference type="Proteomes" id="UP000295207"/>
    </source>
</evidence>
<feature type="compositionally biased region" description="Low complexity" evidence="1">
    <location>
        <begin position="1079"/>
        <end position="1091"/>
    </location>
</feature>
<dbReference type="EMBL" id="MK494119">
    <property type="protein sequence ID" value="QBP31603.1"/>
    <property type="molecule type" value="Genomic_DNA"/>
</dbReference>
<dbReference type="KEGG" id="vg:60325189"/>